<dbReference type="AlphaFoldDB" id="A0A0C3CKH9"/>
<dbReference type="EMBL" id="KN832973">
    <property type="protein sequence ID" value="KIM90167.1"/>
    <property type="molecule type" value="Genomic_DNA"/>
</dbReference>
<gene>
    <name evidence="2" type="ORF">PILCRDRAFT_1529</name>
</gene>
<proteinExistence type="predicted"/>
<reference evidence="2 3" key="1">
    <citation type="submission" date="2014-04" db="EMBL/GenBank/DDBJ databases">
        <authorList>
            <consortium name="DOE Joint Genome Institute"/>
            <person name="Kuo A."/>
            <person name="Tarkka M."/>
            <person name="Buscot F."/>
            <person name="Kohler A."/>
            <person name="Nagy L.G."/>
            <person name="Floudas D."/>
            <person name="Copeland A."/>
            <person name="Barry K.W."/>
            <person name="Cichocki N."/>
            <person name="Veneault-Fourrey C."/>
            <person name="LaButti K."/>
            <person name="Lindquist E.A."/>
            <person name="Lipzen A."/>
            <person name="Lundell T."/>
            <person name="Morin E."/>
            <person name="Murat C."/>
            <person name="Sun H."/>
            <person name="Tunlid A."/>
            <person name="Henrissat B."/>
            <person name="Grigoriev I.V."/>
            <person name="Hibbett D.S."/>
            <person name="Martin F."/>
            <person name="Nordberg H.P."/>
            <person name="Cantor M.N."/>
            <person name="Hua S.X."/>
        </authorList>
    </citation>
    <scope>NUCLEOTIDE SEQUENCE [LARGE SCALE GENOMIC DNA]</scope>
    <source>
        <strain evidence="2 3">F 1598</strain>
    </source>
</reference>
<evidence type="ECO:0000313" key="3">
    <source>
        <dbReference type="Proteomes" id="UP000054166"/>
    </source>
</evidence>
<evidence type="ECO:0000313" key="2">
    <source>
        <dbReference type="EMBL" id="KIM90167.1"/>
    </source>
</evidence>
<feature type="transmembrane region" description="Helical" evidence="1">
    <location>
        <begin position="60"/>
        <end position="81"/>
    </location>
</feature>
<dbReference type="InParanoid" id="A0A0C3CKH9"/>
<protein>
    <submittedName>
        <fullName evidence="2">Uncharacterized protein</fullName>
    </submittedName>
</protein>
<organism evidence="2 3">
    <name type="scientific">Piloderma croceum (strain F 1598)</name>
    <dbReference type="NCBI Taxonomy" id="765440"/>
    <lineage>
        <taxon>Eukaryota</taxon>
        <taxon>Fungi</taxon>
        <taxon>Dikarya</taxon>
        <taxon>Basidiomycota</taxon>
        <taxon>Agaricomycotina</taxon>
        <taxon>Agaricomycetes</taxon>
        <taxon>Agaricomycetidae</taxon>
        <taxon>Atheliales</taxon>
        <taxon>Atheliaceae</taxon>
        <taxon>Piloderma</taxon>
    </lineage>
</organism>
<dbReference type="HOGENOM" id="CLU_2121956_0_0_1"/>
<reference evidence="3" key="2">
    <citation type="submission" date="2015-01" db="EMBL/GenBank/DDBJ databases">
        <title>Evolutionary Origins and Diversification of the Mycorrhizal Mutualists.</title>
        <authorList>
            <consortium name="DOE Joint Genome Institute"/>
            <consortium name="Mycorrhizal Genomics Consortium"/>
            <person name="Kohler A."/>
            <person name="Kuo A."/>
            <person name="Nagy L.G."/>
            <person name="Floudas D."/>
            <person name="Copeland A."/>
            <person name="Barry K.W."/>
            <person name="Cichocki N."/>
            <person name="Veneault-Fourrey C."/>
            <person name="LaButti K."/>
            <person name="Lindquist E.A."/>
            <person name="Lipzen A."/>
            <person name="Lundell T."/>
            <person name="Morin E."/>
            <person name="Murat C."/>
            <person name="Riley R."/>
            <person name="Ohm R."/>
            <person name="Sun H."/>
            <person name="Tunlid A."/>
            <person name="Henrissat B."/>
            <person name="Grigoriev I.V."/>
            <person name="Hibbett D.S."/>
            <person name="Martin F."/>
        </authorList>
    </citation>
    <scope>NUCLEOTIDE SEQUENCE [LARGE SCALE GENOMIC DNA]</scope>
    <source>
        <strain evidence="3">F 1598</strain>
    </source>
</reference>
<accession>A0A0C3CKH9</accession>
<keyword evidence="1" id="KW-0472">Membrane</keyword>
<name>A0A0C3CKH9_PILCF</name>
<evidence type="ECO:0000256" key="1">
    <source>
        <dbReference type="SAM" id="Phobius"/>
    </source>
</evidence>
<dbReference type="Proteomes" id="UP000054166">
    <property type="component" value="Unassembled WGS sequence"/>
</dbReference>
<sequence>MVLSKVDGVYWMSAVASENMCDVDAESKIMSGGLLEPNNTIKTHPTSQAPKSQRFSTARFALMTLLFAVTASVIWLGTTAMTATMAMAMAMVAIANLATTATTTAVIFLIVVLA</sequence>
<keyword evidence="1" id="KW-0812">Transmembrane</keyword>
<keyword evidence="3" id="KW-1185">Reference proteome</keyword>
<feature type="transmembrane region" description="Helical" evidence="1">
    <location>
        <begin position="87"/>
        <end position="113"/>
    </location>
</feature>
<keyword evidence="1" id="KW-1133">Transmembrane helix</keyword>